<proteinExistence type="predicted"/>
<dbReference type="RefSeq" id="WP_066536879.1">
    <property type="nucleotide sequence ID" value="NZ_CAPVCI010000001.1"/>
</dbReference>
<dbReference type="EMBL" id="CP065321">
    <property type="protein sequence ID" value="QQR28620.1"/>
    <property type="molecule type" value="Genomic_DNA"/>
</dbReference>
<dbReference type="KEGG" id="amur:ADH66_00835"/>
<feature type="compositionally biased region" description="Basic and acidic residues" evidence="1">
    <location>
        <begin position="1"/>
        <end position="16"/>
    </location>
</feature>
<dbReference type="EMBL" id="CP021422">
    <property type="protein sequence ID" value="ASB39330.1"/>
    <property type="molecule type" value="Genomic_DNA"/>
</dbReference>
<protein>
    <submittedName>
        <fullName evidence="3">Uncharacterized protein</fullName>
    </submittedName>
</protein>
<evidence type="ECO:0000256" key="1">
    <source>
        <dbReference type="SAM" id="MobiDB-lite"/>
    </source>
</evidence>
<dbReference type="Proteomes" id="UP000196710">
    <property type="component" value="Chromosome"/>
</dbReference>
<name>A0A1Z2XLM2_9FIRM</name>
<sequence length="66" mass="7752">MKKPKQKIDYREHEEPPAEQFPDISDVASASECTGLMYKAPRDQEEWDNYQELSSMAIPRRKPPEK</sequence>
<evidence type="ECO:0000313" key="3">
    <source>
        <dbReference type="EMBL" id="QQR28620.1"/>
    </source>
</evidence>
<gene>
    <name evidence="2" type="ORF">ADH66_00835</name>
    <name evidence="3" type="ORF">I5Q82_10825</name>
</gene>
<accession>A0A1Z2XLM2</accession>
<evidence type="ECO:0000313" key="5">
    <source>
        <dbReference type="Proteomes" id="UP000596035"/>
    </source>
</evidence>
<feature type="region of interest" description="Disordered" evidence="1">
    <location>
        <begin position="1"/>
        <end position="25"/>
    </location>
</feature>
<dbReference type="Proteomes" id="UP000596035">
    <property type="component" value="Chromosome"/>
</dbReference>
<reference evidence="4" key="2">
    <citation type="submission" date="2017-05" db="EMBL/GenBank/DDBJ databases">
        <title>Improved OligoMM genomes.</title>
        <authorList>
            <person name="Garzetti D."/>
        </authorList>
    </citation>
    <scope>NUCLEOTIDE SEQUENCE [LARGE SCALE GENOMIC DNA]</scope>
    <source>
        <strain evidence="4">KB18</strain>
    </source>
</reference>
<organism evidence="3 5">
    <name type="scientific">Acutalibacter muris</name>
    <dbReference type="NCBI Taxonomy" id="1796620"/>
    <lineage>
        <taxon>Bacteria</taxon>
        <taxon>Bacillati</taxon>
        <taxon>Bacillota</taxon>
        <taxon>Clostridia</taxon>
        <taxon>Eubacteriales</taxon>
        <taxon>Acutalibacteraceae</taxon>
        <taxon>Acutalibacter</taxon>
    </lineage>
</organism>
<reference evidence="2" key="1">
    <citation type="journal article" date="2017" name="Genome Announc.">
        <title>High-Quality Whole-Genome Sequences of the Oligo-Mouse-Microbiota Bacterial Community.</title>
        <authorList>
            <person name="Garzetti D."/>
            <person name="Brugiroux S."/>
            <person name="Bunk B."/>
            <person name="Pukall R."/>
            <person name="McCoy K.D."/>
            <person name="Macpherson A.J."/>
            <person name="Stecher B."/>
        </authorList>
    </citation>
    <scope>NUCLEOTIDE SEQUENCE</scope>
    <source>
        <strain evidence="2">KB18</strain>
    </source>
</reference>
<dbReference type="AlphaFoldDB" id="A0A1Z2XLM2"/>
<evidence type="ECO:0000313" key="4">
    <source>
        <dbReference type="Proteomes" id="UP000196710"/>
    </source>
</evidence>
<keyword evidence="4" id="KW-1185">Reference proteome</keyword>
<evidence type="ECO:0000313" key="2">
    <source>
        <dbReference type="EMBL" id="ASB39330.1"/>
    </source>
</evidence>
<reference evidence="3 5" key="3">
    <citation type="submission" date="2020-11" db="EMBL/GenBank/DDBJ databases">
        <title>Closed and high quality bacterial genomes of the OMM12 community.</title>
        <authorList>
            <person name="Marbouty M."/>
            <person name="Lamy-Besnier Q."/>
            <person name="Debarbieux L."/>
            <person name="Koszul R."/>
        </authorList>
    </citation>
    <scope>NUCLEOTIDE SEQUENCE [LARGE SCALE GENOMIC DNA]</scope>
    <source>
        <strain evidence="3 5">KB18</strain>
    </source>
</reference>